<accession>A0ACC0S396</accession>
<reference evidence="1 2" key="1">
    <citation type="journal article" date="2006" name="Science">
        <title>The genome of black cottonwood, Populus trichocarpa (Torr. &amp; Gray).</title>
        <authorList>
            <person name="Tuskan G.A."/>
            <person name="Difazio S."/>
            <person name="Jansson S."/>
            <person name="Bohlmann J."/>
            <person name="Grigoriev I."/>
            <person name="Hellsten U."/>
            <person name="Putnam N."/>
            <person name="Ralph S."/>
            <person name="Rombauts S."/>
            <person name="Salamov A."/>
            <person name="Schein J."/>
            <person name="Sterck L."/>
            <person name="Aerts A."/>
            <person name="Bhalerao R.R."/>
            <person name="Bhalerao R.P."/>
            <person name="Blaudez D."/>
            <person name="Boerjan W."/>
            <person name="Brun A."/>
            <person name="Brunner A."/>
            <person name="Busov V."/>
            <person name="Campbell M."/>
            <person name="Carlson J."/>
            <person name="Chalot M."/>
            <person name="Chapman J."/>
            <person name="Chen G.L."/>
            <person name="Cooper D."/>
            <person name="Coutinho P.M."/>
            <person name="Couturier J."/>
            <person name="Covert S."/>
            <person name="Cronk Q."/>
            <person name="Cunningham R."/>
            <person name="Davis J."/>
            <person name="Degroeve S."/>
            <person name="Dejardin A."/>
            <person name="Depamphilis C."/>
            <person name="Detter J."/>
            <person name="Dirks B."/>
            <person name="Dubchak I."/>
            <person name="Duplessis S."/>
            <person name="Ehlting J."/>
            <person name="Ellis B."/>
            <person name="Gendler K."/>
            <person name="Goodstein D."/>
            <person name="Gribskov M."/>
            <person name="Grimwood J."/>
            <person name="Groover A."/>
            <person name="Gunter L."/>
            <person name="Hamberger B."/>
            <person name="Heinze B."/>
            <person name="Helariutta Y."/>
            <person name="Henrissat B."/>
            <person name="Holligan D."/>
            <person name="Holt R."/>
            <person name="Huang W."/>
            <person name="Islam-Faridi N."/>
            <person name="Jones S."/>
            <person name="Jones-Rhoades M."/>
            <person name="Jorgensen R."/>
            <person name="Joshi C."/>
            <person name="Kangasjarvi J."/>
            <person name="Karlsson J."/>
            <person name="Kelleher C."/>
            <person name="Kirkpatrick R."/>
            <person name="Kirst M."/>
            <person name="Kohler A."/>
            <person name="Kalluri U."/>
            <person name="Larimer F."/>
            <person name="Leebens-Mack J."/>
            <person name="Leple J.C."/>
            <person name="Locascio P."/>
            <person name="Lou Y."/>
            <person name="Lucas S."/>
            <person name="Martin F."/>
            <person name="Montanini B."/>
            <person name="Napoli C."/>
            <person name="Nelson D.R."/>
            <person name="Nelson C."/>
            <person name="Nieminen K."/>
            <person name="Nilsson O."/>
            <person name="Pereda V."/>
            <person name="Peter G."/>
            <person name="Philippe R."/>
            <person name="Pilate G."/>
            <person name="Poliakov A."/>
            <person name="Razumovskaya J."/>
            <person name="Richardson P."/>
            <person name="Rinaldi C."/>
            <person name="Ritland K."/>
            <person name="Rouze P."/>
            <person name="Ryaboy D."/>
            <person name="Schmutz J."/>
            <person name="Schrader J."/>
            <person name="Segerman B."/>
            <person name="Shin H."/>
            <person name="Siddiqui A."/>
            <person name="Sterky F."/>
            <person name="Terry A."/>
            <person name="Tsai C.J."/>
            <person name="Uberbacher E."/>
            <person name="Unneberg P."/>
            <person name="Vahala J."/>
            <person name="Wall K."/>
            <person name="Wessler S."/>
            <person name="Yang G."/>
            <person name="Yin T."/>
            <person name="Douglas C."/>
            <person name="Marra M."/>
            <person name="Sandberg G."/>
            <person name="Van de Peer Y."/>
            <person name="Rokhsar D."/>
        </authorList>
    </citation>
    <scope>NUCLEOTIDE SEQUENCE [LARGE SCALE GENOMIC DNA]</scope>
    <source>
        <strain evidence="2">cv. Nisqually</strain>
    </source>
</reference>
<comment type="caution">
    <text evidence="1">The sequence shown here is derived from an EMBL/GenBank/DDBJ whole genome shotgun (WGS) entry which is preliminary data.</text>
</comment>
<proteinExistence type="predicted"/>
<keyword evidence="2" id="KW-1185">Reference proteome</keyword>
<protein>
    <submittedName>
        <fullName evidence="1">Uncharacterized protein</fullName>
    </submittedName>
</protein>
<evidence type="ECO:0000313" key="1">
    <source>
        <dbReference type="EMBL" id="KAI9383632.1"/>
    </source>
</evidence>
<dbReference type="Proteomes" id="UP000006729">
    <property type="component" value="Chromosome 13"/>
</dbReference>
<sequence length="185" mass="21324">MPSMYKNPHSHYTPSPLPSSKAPPPPPPPPPIYRHDFRLHHHYHNQSPTMCSPPYRVMLATSTWLRTRRSRCVFLLLFSPILLPFLCVTLPLLCASELCIRLCRRGRGKNKEDGGDRLRRCEEGFCDCDCEEEEGKEVGLLQRYLEDQLRLVGSVYECGDEFDDHDDDQDGQNDHEYNLNTPLLG</sequence>
<dbReference type="EMBL" id="CM009302">
    <property type="protein sequence ID" value="KAI9383632.1"/>
    <property type="molecule type" value="Genomic_DNA"/>
</dbReference>
<gene>
    <name evidence="1" type="ORF">POPTR_013G107300v4</name>
</gene>
<evidence type="ECO:0000313" key="2">
    <source>
        <dbReference type="Proteomes" id="UP000006729"/>
    </source>
</evidence>
<name>A0ACC0S396_POPTR</name>
<organism evidence="1 2">
    <name type="scientific">Populus trichocarpa</name>
    <name type="common">Western balsam poplar</name>
    <name type="synonym">Populus balsamifera subsp. trichocarpa</name>
    <dbReference type="NCBI Taxonomy" id="3694"/>
    <lineage>
        <taxon>Eukaryota</taxon>
        <taxon>Viridiplantae</taxon>
        <taxon>Streptophyta</taxon>
        <taxon>Embryophyta</taxon>
        <taxon>Tracheophyta</taxon>
        <taxon>Spermatophyta</taxon>
        <taxon>Magnoliopsida</taxon>
        <taxon>eudicotyledons</taxon>
        <taxon>Gunneridae</taxon>
        <taxon>Pentapetalae</taxon>
        <taxon>rosids</taxon>
        <taxon>fabids</taxon>
        <taxon>Malpighiales</taxon>
        <taxon>Salicaceae</taxon>
        <taxon>Saliceae</taxon>
        <taxon>Populus</taxon>
    </lineage>
</organism>